<gene>
    <name evidence="8" type="ORF">BC938DRAFT_480972</name>
</gene>
<evidence type="ECO:0000313" key="9">
    <source>
        <dbReference type="Proteomes" id="UP000274822"/>
    </source>
</evidence>
<dbReference type="GO" id="GO:0006506">
    <property type="term" value="P:GPI anchor biosynthetic process"/>
    <property type="evidence" value="ECO:0007669"/>
    <property type="project" value="UniProtKB-KW"/>
</dbReference>
<feature type="transmembrane region" description="Helical" evidence="7">
    <location>
        <begin position="137"/>
        <end position="155"/>
    </location>
</feature>
<evidence type="ECO:0000256" key="4">
    <source>
        <dbReference type="ARBA" id="ARBA00022729"/>
    </source>
</evidence>
<evidence type="ECO:0000256" key="1">
    <source>
        <dbReference type="ARBA" id="ARBA00004127"/>
    </source>
</evidence>
<dbReference type="EMBL" id="RBNJ01005535">
    <property type="protein sequence ID" value="RUS29167.1"/>
    <property type="molecule type" value="Genomic_DNA"/>
</dbReference>
<feature type="transmembrane region" description="Helical" evidence="7">
    <location>
        <begin position="198"/>
        <end position="218"/>
    </location>
</feature>
<dbReference type="GO" id="GO:0005789">
    <property type="term" value="C:endoplasmic reticulum membrane"/>
    <property type="evidence" value="ECO:0007669"/>
    <property type="project" value="UniProtKB-SubCell"/>
</dbReference>
<evidence type="ECO:0000256" key="3">
    <source>
        <dbReference type="ARBA" id="ARBA00022692"/>
    </source>
</evidence>
<keyword evidence="3 7" id="KW-0812">Transmembrane</keyword>
<keyword evidence="9" id="KW-1185">Reference proteome</keyword>
<accession>A0A433QH86</accession>
<dbReference type="PANTHER" id="PTHR13148">
    <property type="entry name" value="PER1-RELATED"/>
    <property type="match status" value="1"/>
</dbReference>
<feature type="transmembrane region" description="Helical" evidence="7">
    <location>
        <begin position="259"/>
        <end position="279"/>
    </location>
</feature>
<dbReference type="Proteomes" id="UP000274822">
    <property type="component" value="Unassembled WGS sequence"/>
</dbReference>
<protein>
    <recommendedName>
        <fullName evidence="7">Post-GPI attachment to proteins factor 3</fullName>
    </recommendedName>
</protein>
<proteinExistence type="inferred from homology"/>
<feature type="transmembrane region" description="Helical" evidence="7">
    <location>
        <begin position="97"/>
        <end position="116"/>
    </location>
</feature>
<name>A0A433QH86_9FUNG</name>
<organism evidence="8 9">
    <name type="scientific">Jimgerdemannia flammicorona</name>
    <dbReference type="NCBI Taxonomy" id="994334"/>
    <lineage>
        <taxon>Eukaryota</taxon>
        <taxon>Fungi</taxon>
        <taxon>Fungi incertae sedis</taxon>
        <taxon>Mucoromycota</taxon>
        <taxon>Mucoromycotina</taxon>
        <taxon>Endogonomycetes</taxon>
        <taxon>Endogonales</taxon>
        <taxon>Endogonaceae</taxon>
        <taxon>Jimgerdemannia</taxon>
    </lineage>
</organism>
<comment type="similarity">
    <text evidence="7">Belongs to the PGAP3 family.</text>
</comment>
<keyword evidence="7" id="KW-0256">Endoplasmic reticulum</keyword>
<sequence length="332" mass="38270">MRLCTLSTFFIILVLVFYAYPTNASAGDRDPEFIDCVSQCTDTICALKPRLPFTLLLTLWTCPQNCQYTCMQTITSAAKLSGQPIVQYFGKWPFYRLWGIQEPASVLFSLGNLYFHRRYWFLLRRDLPSSYPLRPHYLGWSLASINTWVWSSVFHTRDFLLTERLDYFSAALTILYALHFSVLRIFRIPDRSFVARAWMGLCITCYLAHVAYLSLIHFDYRYNAIAVGSVGVLHNVLWLGWSAWQYSGKARAAGANRSYAWYPTAAGVLISAAMGLEIFDFPPFLGVLDAHSLWHLATVPLIPLWYRFMIKDARFEGGRGVVERWNDGKRRV</sequence>
<keyword evidence="2 7" id="KW-0337">GPI-anchor biosynthesis</keyword>
<feature type="transmembrane region" description="Helical" evidence="7">
    <location>
        <begin position="224"/>
        <end position="247"/>
    </location>
</feature>
<dbReference type="Pfam" id="PF04080">
    <property type="entry name" value="Per1"/>
    <property type="match status" value="1"/>
</dbReference>
<evidence type="ECO:0000256" key="5">
    <source>
        <dbReference type="ARBA" id="ARBA00022989"/>
    </source>
</evidence>
<evidence type="ECO:0000256" key="6">
    <source>
        <dbReference type="ARBA" id="ARBA00023136"/>
    </source>
</evidence>
<evidence type="ECO:0000256" key="2">
    <source>
        <dbReference type="ARBA" id="ARBA00022502"/>
    </source>
</evidence>
<feature type="transmembrane region" description="Helical" evidence="7">
    <location>
        <begin position="167"/>
        <end position="186"/>
    </location>
</feature>
<keyword evidence="6 7" id="KW-0472">Membrane</keyword>
<dbReference type="PANTHER" id="PTHR13148:SF0">
    <property type="entry name" value="POST-GPI ATTACHMENT TO PROTEINS FACTOR 3"/>
    <property type="match status" value="1"/>
</dbReference>
<comment type="caution">
    <text evidence="8">The sequence shown here is derived from an EMBL/GenBank/DDBJ whole genome shotgun (WGS) entry which is preliminary data.</text>
</comment>
<dbReference type="InterPro" id="IPR007217">
    <property type="entry name" value="Per1-like"/>
</dbReference>
<feature type="chain" id="PRO_5018809266" description="Post-GPI attachment to proteins factor 3" evidence="7">
    <location>
        <begin position="25"/>
        <end position="332"/>
    </location>
</feature>
<feature type="transmembrane region" description="Helical" evidence="7">
    <location>
        <begin position="291"/>
        <end position="309"/>
    </location>
</feature>
<comment type="function">
    <text evidence="7">Involved in the lipid remodeling steps of GPI-anchor maturation.</text>
</comment>
<evidence type="ECO:0000313" key="8">
    <source>
        <dbReference type="EMBL" id="RUS29167.1"/>
    </source>
</evidence>
<evidence type="ECO:0000256" key="7">
    <source>
        <dbReference type="RuleBase" id="RU365066"/>
    </source>
</evidence>
<comment type="subcellular location">
    <subcellularLocation>
        <location evidence="1">Endomembrane system</location>
        <topology evidence="1">Multi-pass membrane protein</topology>
    </subcellularLocation>
    <subcellularLocation>
        <location evidence="7">Endoplasmic reticulum membrane</location>
        <topology evidence="7">Multi-pass membrane protein</topology>
    </subcellularLocation>
</comment>
<keyword evidence="4 7" id="KW-0732">Signal</keyword>
<dbReference type="GO" id="GO:0016788">
    <property type="term" value="F:hydrolase activity, acting on ester bonds"/>
    <property type="evidence" value="ECO:0007669"/>
    <property type="project" value="TreeGrafter"/>
</dbReference>
<keyword evidence="5 7" id="KW-1133">Transmembrane helix</keyword>
<feature type="signal peptide" evidence="7">
    <location>
        <begin position="1"/>
        <end position="24"/>
    </location>
</feature>
<dbReference type="AlphaFoldDB" id="A0A433QH86"/>
<reference evidence="8 9" key="1">
    <citation type="journal article" date="2018" name="New Phytol.">
        <title>Phylogenomics of Endogonaceae and evolution of mycorrhizas within Mucoromycota.</title>
        <authorList>
            <person name="Chang Y."/>
            <person name="Desiro A."/>
            <person name="Na H."/>
            <person name="Sandor L."/>
            <person name="Lipzen A."/>
            <person name="Clum A."/>
            <person name="Barry K."/>
            <person name="Grigoriev I.V."/>
            <person name="Martin F.M."/>
            <person name="Stajich J.E."/>
            <person name="Smith M.E."/>
            <person name="Bonito G."/>
            <person name="Spatafora J.W."/>
        </authorList>
    </citation>
    <scope>NUCLEOTIDE SEQUENCE [LARGE SCALE GENOMIC DNA]</scope>
    <source>
        <strain evidence="8 9">AD002</strain>
    </source>
</reference>